<keyword evidence="2" id="KW-1185">Reference proteome</keyword>
<dbReference type="EMBL" id="QNUK01000249">
    <property type="protein sequence ID" value="KAF5897086.1"/>
    <property type="molecule type" value="Genomic_DNA"/>
</dbReference>
<dbReference type="AlphaFoldDB" id="A0A8J4TG58"/>
<organism evidence="1 2">
    <name type="scientific">Clarias magur</name>
    <name type="common">Asian catfish</name>
    <name type="synonym">Macropteronotus magur</name>
    <dbReference type="NCBI Taxonomy" id="1594786"/>
    <lineage>
        <taxon>Eukaryota</taxon>
        <taxon>Metazoa</taxon>
        <taxon>Chordata</taxon>
        <taxon>Craniata</taxon>
        <taxon>Vertebrata</taxon>
        <taxon>Euteleostomi</taxon>
        <taxon>Actinopterygii</taxon>
        <taxon>Neopterygii</taxon>
        <taxon>Teleostei</taxon>
        <taxon>Ostariophysi</taxon>
        <taxon>Siluriformes</taxon>
        <taxon>Clariidae</taxon>
        <taxon>Clarias</taxon>
    </lineage>
</organism>
<gene>
    <name evidence="1" type="ORF">DAT39_013199</name>
</gene>
<dbReference type="Proteomes" id="UP000727407">
    <property type="component" value="Unassembled WGS sequence"/>
</dbReference>
<evidence type="ECO:0000313" key="2">
    <source>
        <dbReference type="Proteomes" id="UP000727407"/>
    </source>
</evidence>
<name>A0A8J4TG58_CLAMG</name>
<accession>A0A8J4TG58</accession>
<proteinExistence type="predicted"/>
<protein>
    <submittedName>
        <fullName evidence="1">Uncharacterized protein</fullName>
    </submittedName>
</protein>
<evidence type="ECO:0000313" key="1">
    <source>
        <dbReference type="EMBL" id="KAF5897086.1"/>
    </source>
</evidence>
<reference evidence="1" key="1">
    <citation type="submission" date="2020-07" db="EMBL/GenBank/DDBJ databases">
        <title>Clarias magur genome sequencing, assembly and annotation.</title>
        <authorList>
            <person name="Kushwaha B."/>
            <person name="Kumar R."/>
            <person name="Das P."/>
            <person name="Joshi C.G."/>
            <person name="Kumar D."/>
            <person name="Nagpure N.S."/>
            <person name="Pandey M."/>
            <person name="Agarwal S."/>
            <person name="Srivastava S."/>
            <person name="Singh M."/>
            <person name="Sahoo L."/>
            <person name="Jayasankar P."/>
            <person name="Meher P.K."/>
            <person name="Koringa P.G."/>
            <person name="Iquebal M.A."/>
            <person name="Das S.P."/>
            <person name="Bit A."/>
            <person name="Patnaik S."/>
            <person name="Patel N."/>
            <person name="Shah T.M."/>
            <person name="Hinsu A."/>
            <person name="Jena J.K."/>
        </authorList>
    </citation>
    <scope>NUCLEOTIDE SEQUENCE</scope>
    <source>
        <strain evidence="1">CIFAMagur01</strain>
        <tissue evidence="1">Testis</tissue>
    </source>
</reference>
<comment type="caution">
    <text evidence="1">The sequence shown here is derived from an EMBL/GenBank/DDBJ whole genome shotgun (WGS) entry which is preliminary data.</text>
</comment>
<sequence length="50" mass="5665">MIHFHCLDSQEYTTQAHAECPFSLCPSSKTNTGILSVAKHKGIRVIRDRH</sequence>